<reference evidence="4" key="1">
    <citation type="submission" date="2022-11" db="UniProtKB">
        <authorList>
            <consortium name="WormBaseParasite"/>
        </authorList>
    </citation>
    <scope>IDENTIFICATION</scope>
</reference>
<dbReference type="Pfam" id="PF19281">
    <property type="entry name" value="PHYHIP_C"/>
    <property type="match status" value="1"/>
</dbReference>
<dbReference type="Proteomes" id="UP000887581">
    <property type="component" value="Unplaced"/>
</dbReference>
<dbReference type="WBParaSite" id="sdigi.contig46.g2843.t1">
    <property type="protein sequence ID" value="sdigi.contig46.g2843.t1"/>
    <property type="gene ID" value="sdigi.contig46.g2843"/>
</dbReference>
<dbReference type="SMART" id="SM00317">
    <property type="entry name" value="SET"/>
    <property type="match status" value="1"/>
</dbReference>
<dbReference type="InterPro" id="IPR046341">
    <property type="entry name" value="SET_dom_sf"/>
</dbReference>
<evidence type="ECO:0000256" key="1">
    <source>
        <dbReference type="SAM" id="MobiDB-lite"/>
    </source>
</evidence>
<sequence>MVVKCAFEFQGIFALLQRLSVTWQVGNLIRALGDEVGGGRHVVPCFVKIEVNVATTSGCRVTDNGFGHQAEMWSEPDFPYPEMESAYRPVLAWQRRPPRFPLPYARPPDIPPPFMKPDINMMRMNILPPFRMPRIPLELVTPHAGPGMPPPPLRPVRPPNVPLYQDFSAPPRPTPINISVQTSALKCNIEWKSPAVAKTLKYAYKLEVWEGVKCDTYDFPAHILSYKLRTTPGTVYKLELSARDASNTVVALGTTCVKAVFSAEEMQALYKKSLDFVGTVMHSFRFLYRCKPKIYYDDIQFHRGGIMEKYMKDNNGQAASSINGAISGLFFSARLLPDGSLPTHSPFGNVRMLVPAMTLLDPARVNMYFCDFYCNYITHYVTVVICEKHSDTDIFCMQRLIKLAPDSNPFLRIVFRPPMFEPEFWVNKNVWVEIYYTENVPLNWGRFDAITATGAGTSRVGGLPHNKQCQMCNLYPQKSGSTAKIASTKLNSTFELLLHLERKRFGNENISESADLIETICSVIDSVVEQCSHDTEIENSKQENDNEGRVKRKLESPEEVMQRLDAQDLCAEMLDVKKCLRTFVDGMDKGISKIEQLLNEVILEKLCLVIILLIVDTSCGLPSMSYTNFMEWVIANGGRHFGVTIKDSSKEGGKGLFATRDFRENETVLCIPTEIIITAGFIAEIPGYSEFLKRCHLKPYEVLTYFFLVERQKNSKWAPYLNVLPNSFLTPANLYFNLKPEDFPYYLREQWREQKNELKSMYEKFVAMLADGMSWNNFLWAWHIVNTRCIYRDNKPHPLIDNSQGDSVAIVPLIDMFNHSNESQCCAIWDSKLNLYKVVVTRPVHEGEQMFICYGSHTNGSLWIEYGFSLKDNICNKVDIPLEDFMRLASAAGIIFSDLHRKIVLQASFPCCIYATDVKPNFGLKANLALLKMSFSKLENWTKVIYEEAGTVTDSDVLVIVRLLRDQIIRDGNNSSQQTRWLWDEQITLLHAILNIE</sequence>
<dbReference type="InterPro" id="IPR042868">
    <property type="entry name" value="PHYHIP/PHYHIPL"/>
</dbReference>
<dbReference type="Gene3D" id="3.90.1410.10">
    <property type="entry name" value="set domain protein methyltransferase, domain 1"/>
    <property type="match status" value="1"/>
</dbReference>
<accession>A0A915Q1V9</accession>
<keyword evidence="3" id="KW-1185">Reference proteome</keyword>
<evidence type="ECO:0000313" key="4">
    <source>
        <dbReference type="WBParaSite" id="sdigi.contig46.g2843.t1"/>
    </source>
</evidence>
<feature type="region of interest" description="Disordered" evidence="1">
    <location>
        <begin position="535"/>
        <end position="555"/>
    </location>
</feature>
<name>A0A915Q1V9_9BILA</name>
<dbReference type="Pfam" id="PF00856">
    <property type="entry name" value="SET"/>
    <property type="match status" value="1"/>
</dbReference>
<dbReference type="InterPro" id="IPR045545">
    <property type="entry name" value="PHYIP/PHIPL_C"/>
</dbReference>
<dbReference type="CDD" id="cd19177">
    <property type="entry name" value="SET_SETD4"/>
    <property type="match status" value="1"/>
</dbReference>
<dbReference type="PANTHER" id="PTHR15698">
    <property type="entry name" value="PROTEIN CBG15099"/>
    <property type="match status" value="1"/>
</dbReference>
<protein>
    <submittedName>
        <fullName evidence="4">SET domain-containing protein</fullName>
    </submittedName>
</protein>
<evidence type="ECO:0000313" key="3">
    <source>
        <dbReference type="Proteomes" id="UP000887581"/>
    </source>
</evidence>
<organism evidence="3 4">
    <name type="scientific">Setaria digitata</name>
    <dbReference type="NCBI Taxonomy" id="48799"/>
    <lineage>
        <taxon>Eukaryota</taxon>
        <taxon>Metazoa</taxon>
        <taxon>Ecdysozoa</taxon>
        <taxon>Nematoda</taxon>
        <taxon>Chromadorea</taxon>
        <taxon>Rhabditida</taxon>
        <taxon>Spirurina</taxon>
        <taxon>Spiruromorpha</taxon>
        <taxon>Filarioidea</taxon>
        <taxon>Setariidae</taxon>
        <taxon>Setaria</taxon>
    </lineage>
</organism>
<dbReference type="InterPro" id="IPR001214">
    <property type="entry name" value="SET_dom"/>
</dbReference>
<feature type="domain" description="SET" evidence="2">
    <location>
        <begin position="641"/>
        <end position="855"/>
    </location>
</feature>
<dbReference type="AlphaFoldDB" id="A0A915Q1V9"/>
<dbReference type="PROSITE" id="PS50280">
    <property type="entry name" value="SET"/>
    <property type="match status" value="1"/>
</dbReference>
<dbReference type="SUPFAM" id="SSF82199">
    <property type="entry name" value="SET domain"/>
    <property type="match status" value="1"/>
</dbReference>
<dbReference type="PANTHER" id="PTHR15698:SF4">
    <property type="entry name" value="PHYTANOYL-COA HYDROXYLASE-INTERACTING PROTEIN-LIKE C-TERMINAL DOMAIN-CONTAINING PROTEIN"/>
    <property type="match status" value="1"/>
</dbReference>
<dbReference type="InterPro" id="IPR044429">
    <property type="entry name" value="SETD4_SET"/>
</dbReference>
<dbReference type="GO" id="GO:0016279">
    <property type="term" value="F:protein-lysine N-methyltransferase activity"/>
    <property type="evidence" value="ECO:0007669"/>
    <property type="project" value="InterPro"/>
</dbReference>
<evidence type="ECO:0000259" key="2">
    <source>
        <dbReference type="PROSITE" id="PS50280"/>
    </source>
</evidence>
<proteinExistence type="predicted"/>
<dbReference type="GO" id="GO:0005737">
    <property type="term" value="C:cytoplasm"/>
    <property type="evidence" value="ECO:0007669"/>
    <property type="project" value="TreeGrafter"/>
</dbReference>